<feature type="transmembrane region" description="Helical" evidence="2">
    <location>
        <begin position="199"/>
        <end position="218"/>
    </location>
</feature>
<dbReference type="InterPro" id="IPR008756">
    <property type="entry name" value="Peptidase_M56"/>
</dbReference>
<evidence type="ECO:0000256" key="1">
    <source>
        <dbReference type="SAM" id="MobiDB-lite"/>
    </source>
</evidence>
<dbReference type="Pfam" id="PF05569">
    <property type="entry name" value="Peptidase_M56"/>
    <property type="match status" value="1"/>
</dbReference>
<evidence type="ECO:0000259" key="3">
    <source>
        <dbReference type="Pfam" id="PF05569"/>
    </source>
</evidence>
<name>A0A9D1SED3_9FIRM</name>
<accession>A0A9D1SED3</accession>
<organism evidence="4 5">
    <name type="scientific">Candidatus Ornithomonoglobus merdipullorum</name>
    <dbReference type="NCBI Taxonomy" id="2840895"/>
    <lineage>
        <taxon>Bacteria</taxon>
        <taxon>Bacillati</taxon>
        <taxon>Bacillota</taxon>
        <taxon>Clostridia</taxon>
        <taxon>Candidatus Ornithomonoglobus</taxon>
    </lineage>
</organism>
<keyword evidence="2" id="KW-0812">Transmembrane</keyword>
<feature type="transmembrane region" description="Helical" evidence="2">
    <location>
        <begin position="112"/>
        <end position="133"/>
    </location>
</feature>
<comment type="caution">
    <text evidence="4">The sequence shown here is derived from an EMBL/GenBank/DDBJ whole genome shotgun (WGS) entry which is preliminary data.</text>
</comment>
<reference evidence="4" key="1">
    <citation type="submission" date="2020-10" db="EMBL/GenBank/DDBJ databases">
        <authorList>
            <person name="Gilroy R."/>
        </authorList>
    </citation>
    <scope>NUCLEOTIDE SEQUENCE</scope>
    <source>
        <strain evidence="4">USAMLcec3-3695</strain>
    </source>
</reference>
<keyword evidence="2" id="KW-0472">Membrane</keyword>
<evidence type="ECO:0000313" key="5">
    <source>
        <dbReference type="Proteomes" id="UP000824109"/>
    </source>
</evidence>
<dbReference type="InterPro" id="IPR052173">
    <property type="entry name" value="Beta-lactam_resp_regulator"/>
</dbReference>
<proteinExistence type="predicted"/>
<sequence length="261" mass="30043">MIDMLFVSLEVSLAVLAVLAVSPLLMRRYSRKWRYWVWLLFAVRLMIPYRLELPAAPVSVSVPEIITVTTVTEEGAEPIPETAAEPGPRDKTGTVRTADETRRAIDVRSAGIFVWAAGAAAFFGVHTAAYMVFRRRVKPYLVHESEHVYRCARIESPVLVGFIKPMIILPEADYSDEEREIIVKHELTHWQRRDMWYKLVLLIANSVHWFNPIVYVMVRRANADLEYTCDDAVVRGSDAEYRKLYSMVILKTMGSVKRRNR</sequence>
<feature type="transmembrane region" description="Helical" evidence="2">
    <location>
        <begin position="6"/>
        <end position="26"/>
    </location>
</feature>
<dbReference type="Proteomes" id="UP000824109">
    <property type="component" value="Unassembled WGS sequence"/>
</dbReference>
<keyword evidence="2" id="KW-1133">Transmembrane helix</keyword>
<feature type="compositionally biased region" description="Basic and acidic residues" evidence="1">
    <location>
        <begin position="87"/>
        <end position="97"/>
    </location>
</feature>
<dbReference type="CDD" id="cd07341">
    <property type="entry name" value="M56_BlaR1_MecR1_like"/>
    <property type="match status" value="1"/>
</dbReference>
<dbReference type="AlphaFoldDB" id="A0A9D1SED3"/>
<feature type="domain" description="Peptidase M56" evidence="3">
    <location>
        <begin position="6"/>
        <end position="255"/>
    </location>
</feature>
<gene>
    <name evidence="4" type="ORF">IAA61_01935</name>
</gene>
<reference evidence="4" key="2">
    <citation type="journal article" date="2021" name="PeerJ">
        <title>Extensive microbial diversity within the chicken gut microbiome revealed by metagenomics and culture.</title>
        <authorList>
            <person name="Gilroy R."/>
            <person name="Ravi A."/>
            <person name="Getino M."/>
            <person name="Pursley I."/>
            <person name="Horton D.L."/>
            <person name="Alikhan N.F."/>
            <person name="Baker D."/>
            <person name="Gharbi K."/>
            <person name="Hall N."/>
            <person name="Watson M."/>
            <person name="Adriaenssens E.M."/>
            <person name="Foster-Nyarko E."/>
            <person name="Jarju S."/>
            <person name="Secka A."/>
            <person name="Antonio M."/>
            <person name="Oren A."/>
            <person name="Chaudhuri R.R."/>
            <person name="La Ragione R."/>
            <person name="Hildebrand F."/>
            <person name="Pallen M.J."/>
        </authorList>
    </citation>
    <scope>NUCLEOTIDE SEQUENCE</scope>
    <source>
        <strain evidence="4">USAMLcec3-3695</strain>
    </source>
</reference>
<evidence type="ECO:0000256" key="2">
    <source>
        <dbReference type="SAM" id="Phobius"/>
    </source>
</evidence>
<dbReference type="PANTHER" id="PTHR34978:SF3">
    <property type="entry name" value="SLR0241 PROTEIN"/>
    <property type="match status" value="1"/>
</dbReference>
<feature type="region of interest" description="Disordered" evidence="1">
    <location>
        <begin position="76"/>
        <end position="97"/>
    </location>
</feature>
<dbReference type="PANTHER" id="PTHR34978">
    <property type="entry name" value="POSSIBLE SENSOR-TRANSDUCER PROTEIN BLAR"/>
    <property type="match status" value="1"/>
</dbReference>
<dbReference type="EMBL" id="DVNB01000023">
    <property type="protein sequence ID" value="HIU56557.1"/>
    <property type="molecule type" value="Genomic_DNA"/>
</dbReference>
<evidence type="ECO:0000313" key="4">
    <source>
        <dbReference type="EMBL" id="HIU56557.1"/>
    </source>
</evidence>
<protein>
    <recommendedName>
        <fullName evidence="3">Peptidase M56 domain-containing protein</fullName>
    </recommendedName>
</protein>